<proteinExistence type="predicted"/>
<dbReference type="EMBL" id="CP019401">
    <property type="protein sequence ID" value="AQU80751.1"/>
    <property type="molecule type" value="Genomic_DNA"/>
</dbReference>
<keyword evidence="2" id="KW-1185">Reference proteome</keyword>
<dbReference type="InterPro" id="IPR025372">
    <property type="entry name" value="DUF4362"/>
</dbReference>
<accession>A0ABN4XPM5</accession>
<evidence type="ECO:0000313" key="2">
    <source>
        <dbReference type="Proteomes" id="UP000189661"/>
    </source>
</evidence>
<organism evidence="1 2">
    <name type="scientific">Planococcus faecalis</name>
    <dbReference type="NCBI Taxonomy" id="1598147"/>
    <lineage>
        <taxon>Bacteria</taxon>
        <taxon>Bacillati</taxon>
        <taxon>Bacillota</taxon>
        <taxon>Bacilli</taxon>
        <taxon>Bacillales</taxon>
        <taxon>Caryophanaceae</taxon>
        <taxon>Planococcus</taxon>
    </lineage>
</organism>
<evidence type="ECO:0000313" key="1">
    <source>
        <dbReference type="EMBL" id="AQU80751.1"/>
    </source>
</evidence>
<dbReference type="RefSeq" id="WP_071152817.1">
    <property type="nucleotide sequence ID" value="NZ_CP019401.1"/>
</dbReference>
<dbReference type="Proteomes" id="UP000189661">
    <property type="component" value="Chromosome"/>
</dbReference>
<dbReference type="Pfam" id="PF14275">
    <property type="entry name" value="DUF4362"/>
    <property type="match status" value="1"/>
</dbReference>
<sequence>MVFEQGELIVNSDKFRAFTRNLTNEKEDKICIVPRTTEGDPIFDTLDYNGDNVAHTYNNSHNEVGGSISEHKIGEYDGLATT</sequence>
<gene>
    <name evidence="1" type="ORF">AJGP001_16285</name>
</gene>
<name>A0ABN4XPM5_9BACL</name>
<protein>
    <submittedName>
        <fullName evidence="1">Uncharacterized protein</fullName>
    </submittedName>
</protein>
<reference evidence="1 2" key="1">
    <citation type="submission" date="2017-01" db="EMBL/GenBank/DDBJ databases">
        <title>Planococcus faecalis genome complete sequence.</title>
        <authorList>
            <person name="Lee P.C."/>
        </authorList>
    </citation>
    <scope>NUCLEOTIDE SEQUENCE [LARGE SCALE GENOMIC DNA]</scope>
    <source>
        <strain evidence="1 2">AJ003</strain>
    </source>
</reference>